<keyword evidence="6" id="KW-1185">Reference proteome</keyword>
<dbReference type="SMART" id="SM00360">
    <property type="entry name" value="RRM"/>
    <property type="match status" value="3"/>
</dbReference>
<dbReference type="EMBL" id="JBCGBO010000001">
    <property type="protein sequence ID" value="KAK9227999.1"/>
    <property type="molecule type" value="Genomic_DNA"/>
</dbReference>
<reference evidence="5 6" key="1">
    <citation type="submission" date="2024-05" db="EMBL/GenBank/DDBJ databases">
        <title>Haplotype-resolved chromosome-level genome assembly of Huyou (Citrus changshanensis).</title>
        <authorList>
            <person name="Miao C."/>
            <person name="Chen W."/>
            <person name="Wu Y."/>
            <person name="Wang L."/>
            <person name="Zhao S."/>
            <person name="Grierson D."/>
            <person name="Xu C."/>
            <person name="Chen K."/>
        </authorList>
    </citation>
    <scope>NUCLEOTIDE SEQUENCE [LARGE SCALE GENOMIC DNA]</scope>
    <source>
        <strain evidence="5">01-14</strain>
        <tissue evidence="5">Leaf</tissue>
    </source>
</reference>
<protein>
    <recommendedName>
        <fullName evidence="4">RRM domain-containing protein</fullName>
    </recommendedName>
</protein>
<dbReference type="PANTHER" id="PTHR21245">
    <property type="entry name" value="HETEROGENEOUS NUCLEAR RIBONUCLEOPROTEIN"/>
    <property type="match status" value="1"/>
</dbReference>
<dbReference type="AlphaFoldDB" id="A0AAP0QZ33"/>
<dbReference type="CDD" id="cd00590">
    <property type="entry name" value="RRM_SF"/>
    <property type="match status" value="3"/>
</dbReference>
<dbReference type="InterPro" id="IPR035979">
    <property type="entry name" value="RBD_domain_sf"/>
</dbReference>
<feature type="domain" description="RRM" evidence="4">
    <location>
        <begin position="399"/>
        <end position="477"/>
    </location>
</feature>
<feature type="compositionally biased region" description="Polar residues" evidence="3">
    <location>
        <begin position="8"/>
        <end position="18"/>
    </location>
</feature>
<feature type="region of interest" description="Disordered" evidence="3">
    <location>
        <begin position="205"/>
        <end position="231"/>
    </location>
</feature>
<feature type="compositionally biased region" description="Polar residues" evidence="3">
    <location>
        <begin position="87"/>
        <end position="106"/>
    </location>
</feature>
<comment type="caution">
    <text evidence="5">The sequence shown here is derived from an EMBL/GenBank/DDBJ whole genome shotgun (WGS) entry which is preliminary data.</text>
</comment>
<proteinExistence type="predicted"/>
<feature type="domain" description="RRM" evidence="4">
    <location>
        <begin position="479"/>
        <end position="564"/>
    </location>
</feature>
<dbReference type="InterPro" id="IPR000504">
    <property type="entry name" value="RRM_dom"/>
</dbReference>
<dbReference type="Proteomes" id="UP001428341">
    <property type="component" value="Unassembled WGS sequence"/>
</dbReference>
<organism evidence="5 6">
    <name type="scientific">Citrus x changshan-huyou</name>
    <dbReference type="NCBI Taxonomy" id="2935761"/>
    <lineage>
        <taxon>Eukaryota</taxon>
        <taxon>Viridiplantae</taxon>
        <taxon>Streptophyta</taxon>
        <taxon>Embryophyta</taxon>
        <taxon>Tracheophyta</taxon>
        <taxon>Spermatophyta</taxon>
        <taxon>Magnoliopsida</taxon>
        <taxon>eudicotyledons</taxon>
        <taxon>Gunneridae</taxon>
        <taxon>Pentapetalae</taxon>
        <taxon>rosids</taxon>
        <taxon>malvids</taxon>
        <taxon>Sapindales</taxon>
        <taxon>Rutaceae</taxon>
        <taxon>Aurantioideae</taxon>
        <taxon>Citrus</taxon>
    </lineage>
</organism>
<feature type="compositionally biased region" description="Basic and acidic residues" evidence="3">
    <location>
        <begin position="321"/>
        <end position="330"/>
    </location>
</feature>
<keyword evidence="1 2" id="KW-0694">RNA-binding</keyword>
<dbReference type="InterPro" id="IPR012677">
    <property type="entry name" value="Nucleotide-bd_a/b_plait_sf"/>
</dbReference>
<evidence type="ECO:0000313" key="6">
    <source>
        <dbReference type="Proteomes" id="UP001428341"/>
    </source>
</evidence>
<dbReference type="Pfam" id="PF00076">
    <property type="entry name" value="RRM_1"/>
    <property type="match status" value="3"/>
</dbReference>
<evidence type="ECO:0000313" key="5">
    <source>
        <dbReference type="EMBL" id="KAK9227999.1"/>
    </source>
</evidence>
<feature type="compositionally biased region" description="Low complexity" evidence="3">
    <location>
        <begin position="748"/>
        <end position="768"/>
    </location>
</feature>
<feature type="compositionally biased region" description="Acidic residues" evidence="3">
    <location>
        <begin position="298"/>
        <end position="318"/>
    </location>
</feature>
<feature type="region of interest" description="Disordered" evidence="3">
    <location>
        <begin position="1"/>
        <end position="181"/>
    </location>
</feature>
<evidence type="ECO:0000259" key="4">
    <source>
        <dbReference type="PROSITE" id="PS50102"/>
    </source>
</evidence>
<dbReference type="SUPFAM" id="SSF54928">
    <property type="entry name" value="RNA-binding domain, RBD"/>
    <property type="match status" value="2"/>
</dbReference>
<feature type="compositionally biased region" description="Polar residues" evidence="3">
    <location>
        <begin position="145"/>
        <end position="163"/>
    </location>
</feature>
<dbReference type="Gene3D" id="3.30.70.330">
    <property type="match status" value="3"/>
</dbReference>
<dbReference type="FunFam" id="3.30.70.330:FF:000187">
    <property type="entry name" value="Heterogeneous nuclear ribonucleoprotein Q"/>
    <property type="match status" value="1"/>
</dbReference>
<dbReference type="FunFam" id="3.30.70.330:FF:000816">
    <property type="entry name" value="Heterogeneous nuclear ribonucleoprotein Q"/>
    <property type="match status" value="1"/>
</dbReference>
<feature type="compositionally biased region" description="Acidic residues" evidence="3">
    <location>
        <begin position="210"/>
        <end position="225"/>
    </location>
</feature>
<feature type="region of interest" description="Disordered" evidence="3">
    <location>
        <begin position="295"/>
        <end position="330"/>
    </location>
</feature>
<accession>A0AAP0QZ33</accession>
<feature type="compositionally biased region" description="Low complexity" evidence="3">
    <location>
        <begin position="52"/>
        <end position="64"/>
    </location>
</feature>
<dbReference type="PROSITE" id="PS50102">
    <property type="entry name" value="RRM"/>
    <property type="match status" value="3"/>
</dbReference>
<evidence type="ECO:0000256" key="3">
    <source>
        <dbReference type="SAM" id="MobiDB-lite"/>
    </source>
</evidence>
<feature type="region of interest" description="Disordered" evidence="3">
    <location>
        <begin position="744"/>
        <end position="800"/>
    </location>
</feature>
<name>A0AAP0QZ33_9ROSI</name>
<evidence type="ECO:0000256" key="1">
    <source>
        <dbReference type="ARBA" id="ARBA00022884"/>
    </source>
</evidence>
<gene>
    <name evidence="5" type="ORF">WN944_020945</name>
</gene>
<feature type="compositionally biased region" description="Basic and acidic residues" evidence="3">
    <location>
        <begin position="775"/>
        <end position="784"/>
    </location>
</feature>
<sequence>MERRRQHIQLSSLQNVKNSKPPASLHDLLISDRSEDGFLVTNMRTRNGDSAKSTPTKKTPPTRKIATRATSTPAETKRDSGSKAKQAKSNETTPPQVTPSSGSSLEHSAVGEGNAPADAAVVTPVKKTVASGTSSGVKKKLVKTRTASSRKVIASQTPISQGSHKARAEESPKEEVEDAMTEENVRGFPMQELSEMQLEAVVDNVAEGTKEEEEDTALEDDDEAVKEDQTSMEVVENIGDSLIAKEHGMEVAKFSEDKVSNYDNKERLGDSSKQKEPALVEVAKHNDIIEAIFQYKEETDEDPEEEELENVDDKEEPETVPVDKEEDLKSKLLGENFQSELDDYGSYEDYGDCVDYGEHDEEEFADDDMEEPADEAETLEDERRELNAIAKDRKIKKEHEIFIGGLDRDATEEDVRKVFERIGEVIEVRLHKNFSTNRNKGYAFVKFANKEHAKRALTEMKNPVICGKRCGTAPSEDNDTLFVGNICNTWTKEAIKQKLKDYGVEGVENINLVSDIQHEGLSRGFAFVMFSCHVDAMAAYKRLQKPDVVFGHPERTVKVAFAEPLREPDPEIMAHVKTVFLDGVPPHWKENQIRDQIKGYGDVIRIVLARNMSTAKRKDYGFIDFSTHEAAVACINAINNKEFSDGNSKVKLRARLSNPMPKTQAVKGGMSGGFRIGHGSSRTFSRYGRGSGRAGHHFNRANFPRGRGFYQHGRNHISRMGPTEYDFDNRYTEFHGRQFIGRGGRSFRGGYNAPSRAAAGAGPSRPNPTRLWPDGPDRGYGEHHSYRRQPFSQGEDFDRPFIGRQVDDPYFYDDRAHGVKRSFHDHEPDYMGPRRFRPRLDYNDPVIPFHGSHHHDNVGACSNHYSDDYHVPNYGAHPPYPPYYGDDRLYGGGYFY</sequence>
<feature type="compositionally biased region" description="Polar residues" evidence="3">
    <location>
        <begin position="42"/>
        <end position="51"/>
    </location>
</feature>
<feature type="domain" description="RRM" evidence="4">
    <location>
        <begin position="577"/>
        <end position="659"/>
    </location>
</feature>
<feature type="compositionally biased region" description="Low complexity" evidence="3">
    <location>
        <begin position="115"/>
        <end position="130"/>
    </location>
</feature>
<evidence type="ECO:0000256" key="2">
    <source>
        <dbReference type="PROSITE-ProRule" id="PRU00176"/>
    </source>
</evidence>
<dbReference type="GO" id="GO:0003723">
    <property type="term" value="F:RNA binding"/>
    <property type="evidence" value="ECO:0007669"/>
    <property type="project" value="UniProtKB-UniRule"/>
</dbReference>